<accession>A0A6G0Z547</accession>
<keyword evidence="2" id="KW-1185">Reference proteome</keyword>
<dbReference type="GO" id="GO:0071897">
    <property type="term" value="P:DNA biosynthetic process"/>
    <property type="evidence" value="ECO:0007669"/>
    <property type="project" value="UniProtKB-ARBA"/>
</dbReference>
<dbReference type="OrthoDB" id="6382339at2759"/>
<comment type="caution">
    <text evidence="1">The sequence shown here is derived from an EMBL/GenBank/DDBJ whole genome shotgun (WGS) entry which is preliminary data.</text>
</comment>
<evidence type="ECO:0000313" key="1">
    <source>
        <dbReference type="EMBL" id="KAF0765587.1"/>
    </source>
</evidence>
<dbReference type="Proteomes" id="UP000478052">
    <property type="component" value="Unassembled WGS sequence"/>
</dbReference>
<organism evidence="1 2">
    <name type="scientific">Aphis craccivora</name>
    <name type="common">Cowpea aphid</name>
    <dbReference type="NCBI Taxonomy" id="307492"/>
    <lineage>
        <taxon>Eukaryota</taxon>
        <taxon>Metazoa</taxon>
        <taxon>Ecdysozoa</taxon>
        <taxon>Arthropoda</taxon>
        <taxon>Hexapoda</taxon>
        <taxon>Insecta</taxon>
        <taxon>Pterygota</taxon>
        <taxon>Neoptera</taxon>
        <taxon>Paraneoptera</taxon>
        <taxon>Hemiptera</taxon>
        <taxon>Sternorrhyncha</taxon>
        <taxon>Aphidomorpha</taxon>
        <taxon>Aphidoidea</taxon>
        <taxon>Aphididae</taxon>
        <taxon>Aphidini</taxon>
        <taxon>Aphis</taxon>
        <taxon>Aphis</taxon>
    </lineage>
</organism>
<dbReference type="Gene3D" id="3.10.10.10">
    <property type="entry name" value="HIV Type 1 Reverse Transcriptase, subunit A, domain 1"/>
    <property type="match status" value="1"/>
</dbReference>
<proteinExistence type="predicted"/>
<dbReference type="EMBL" id="VUJU01001367">
    <property type="protein sequence ID" value="KAF0765587.1"/>
    <property type="molecule type" value="Genomic_DNA"/>
</dbReference>
<gene>
    <name evidence="1" type="ORF">FWK35_00006035</name>
</gene>
<dbReference type="AlphaFoldDB" id="A0A6G0Z547"/>
<reference evidence="1 2" key="1">
    <citation type="submission" date="2019-08" db="EMBL/GenBank/DDBJ databases">
        <title>Whole genome of Aphis craccivora.</title>
        <authorList>
            <person name="Voronova N.V."/>
            <person name="Shulinski R.S."/>
            <person name="Bandarenka Y.V."/>
            <person name="Zhorov D.G."/>
            <person name="Warner D."/>
        </authorList>
    </citation>
    <scope>NUCLEOTIDE SEQUENCE [LARGE SCALE GENOMIC DNA]</scope>
    <source>
        <strain evidence="1">180601</strain>
        <tissue evidence="1">Whole Body</tissue>
    </source>
</reference>
<evidence type="ECO:0000313" key="2">
    <source>
        <dbReference type="Proteomes" id="UP000478052"/>
    </source>
</evidence>
<dbReference type="InterPro" id="IPR043502">
    <property type="entry name" value="DNA/RNA_pol_sf"/>
</dbReference>
<sequence>MKSNKIIRDSKSPFNFQLVVVKKKNLDSAGKPKLRICVDFRKLNEVTENEAYGLPNLLEITELIREFLQSTNRGYRYHINTGLCSS</sequence>
<protein>
    <submittedName>
        <fullName evidence="1">Uncharacterized protein</fullName>
    </submittedName>
</protein>
<name>A0A6G0Z547_APHCR</name>
<dbReference type="SUPFAM" id="SSF56672">
    <property type="entry name" value="DNA/RNA polymerases"/>
    <property type="match status" value="1"/>
</dbReference>